<keyword evidence="7" id="KW-1185">Reference proteome</keyword>
<feature type="repeat" description="PPR" evidence="3">
    <location>
        <begin position="179"/>
        <end position="213"/>
    </location>
</feature>
<feature type="compositionally biased region" description="Basic and acidic residues" evidence="4">
    <location>
        <begin position="63"/>
        <end position="81"/>
    </location>
</feature>
<dbReference type="Proteomes" id="UP001190700">
    <property type="component" value="Unassembled WGS sequence"/>
</dbReference>
<dbReference type="NCBIfam" id="TIGR00756">
    <property type="entry name" value="PPR"/>
    <property type="match status" value="5"/>
</dbReference>
<dbReference type="PANTHER" id="PTHR47447">
    <property type="entry name" value="OS03G0856100 PROTEIN"/>
    <property type="match status" value="1"/>
</dbReference>
<dbReference type="AlphaFoldDB" id="A0AAE0BIF1"/>
<name>A0AAE0BIF1_9CHLO</name>
<evidence type="ECO:0000313" key="6">
    <source>
        <dbReference type="EMBL" id="KAK3236254.1"/>
    </source>
</evidence>
<evidence type="ECO:0000256" key="2">
    <source>
        <dbReference type="ARBA" id="ARBA00022737"/>
    </source>
</evidence>
<evidence type="ECO:0000256" key="4">
    <source>
        <dbReference type="SAM" id="MobiDB-lite"/>
    </source>
</evidence>
<dbReference type="Gene3D" id="1.25.40.10">
    <property type="entry name" value="Tetratricopeptide repeat domain"/>
    <property type="match status" value="5"/>
</dbReference>
<gene>
    <name evidence="6" type="ORF">CYMTET_53590</name>
</gene>
<reference evidence="6 7" key="1">
    <citation type="journal article" date="2015" name="Genome Biol. Evol.">
        <title>Comparative Genomics of a Bacterivorous Green Alga Reveals Evolutionary Causalities and Consequences of Phago-Mixotrophic Mode of Nutrition.</title>
        <authorList>
            <person name="Burns J.A."/>
            <person name="Paasch A."/>
            <person name="Narechania A."/>
            <person name="Kim E."/>
        </authorList>
    </citation>
    <scope>NUCLEOTIDE SEQUENCE [LARGE SCALE GENOMIC DNA]</scope>
    <source>
        <strain evidence="6 7">PLY_AMNH</strain>
    </source>
</reference>
<feature type="repeat" description="PPR" evidence="3">
    <location>
        <begin position="249"/>
        <end position="283"/>
    </location>
</feature>
<dbReference type="Pfam" id="PF17177">
    <property type="entry name" value="PPR_long"/>
    <property type="match status" value="1"/>
</dbReference>
<comment type="similarity">
    <text evidence="1">Belongs to the PPR family. P subfamily.</text>
</comment>
<comment type="caution">
    <text evidence="6">The sequence shown here is derived from an EMBL/GenBank/DDBJ whole genome shotgun (WGS) entry which is preliminary data.</text>
</comment>
<evidence type="ECO:0000313" key="7">
    <source>
        <dbReference type="Proteomes" id="UP001190700"/>
    </source>
</evidence>
<evidence type="ECO:0000259" key="5">
    <source>
        <dbReference type="Pfam" id="PF17177"/>
    </source>
</evidence>
<feature type="domain" description="PROP1-like PPR" evidence="5">
    <location>
        <begin position="152"/>
        <end position="312"/>
    </location>
</feature>
<accession>A0AAE0BIF1</accession>
<feature type="compositionally biased region" description="Low complexity" evidence="4">
    <location>
        <begin position="51"/>
        <end position="60"/>
    </location>
</feature>
<feature type="repeat" description="PPR" evidence="3">
    <location>
        <begin position="352"/>
        <end position="386"/>
    </location>
</feature>
<proteinExistence type="inferred from homology"/>
<dbReference type="Pfam" id="PF01535">
    <property type="entry name" value="PPR"/>
    <property type="match status" value="2"/>
</dbReference>
<feature type="repeat" description="PPR" evidence="3">
    <location>
        <begin position="144"/>
        <end position="178"/>
    </location>
</feature>
<dbReference type="PANTHER" id="PTHR47447:SF17">
    <property type="entry name" value="OS12G0638900 PROTEIN"/>
    <property type="match status" value="1"/>
</dbReference>
<dbReference type="InterPro" id="IPR011990">
    <property type="entry name" value="TPR-like_helical_dom_sf"/>
</dbReference>
<dbReference type="PROSITE" id="PS51375">
    <property type="entry name" value="PPR"/>
    <property type="match status" value="7"/>
</dbReference>
<evidence type="ECO:0000256" key="3">
    <source>
        <dbReference type="PROSITE-ProRule" id="PRU00708"/>
    </source>
</evidence>
<feature type="repeat" description="PPR" evidence="3">
    <location>
        <begin position="387"/>
        <end position="421"/>
    </location>
</feature>
<dbReference type="InterPro" id="IPR002885">
    <property type="entry name" value="PPR_rpt"/>
</dbReference>
<keyword evidence="2" id="KW-0677">Repeat</keyword>
<dbReference type="InterPro" id="IPR033443">
    <property type="entry name" value="PROP1-like_PPR_dom"/>
</dbReference>
<organism evidence="6 7">
    <name type="scientific">Cymbomonas tetramitiformis</name>
    <dbReference type="NCBI Taxonomy" id="36881"/>
    <lineage>
        <taxon>Eukaryota</taxon>
        <taxon>Viridiplantae</taxon>
        <taxon>Chlorophyta</taxon>
        <taxon>Pyramimonadophyceae</taxon>
        <taxon>Pyramimonadales</taxon>
        <taxon>Pyramimonadaceae</taxon>
        <taxon>Cymbomonas</taxon>
    </lineage>
</organism>
<dbReference type="EMBL" id="LGRX02035109">
    <property type="protein sequence ID" value="KAK3236254.1"/>
    <property type="molecule type" value="Genomic_DNA"/>
</dbReference>
<feature type="region of interest" description="Disordered" evidence="4">
    <location>
        <begin position="14"/>
        <end position="87"/>
    </location>
</feature>
<feature type="repeat" description="PPR" evidence="3">
    <location>
        <begin position="214"/>
        <end position="248"/>
    </location>
</feature>
<sequence length="673" mass="73325">MTRIFSDADWQVVEKKRHLRKDNIQSGSEKGVQREKTNKPSSGSYSKNGDRASGSSSRGSSGRRGDADRGSKPSDKPKDLEGLSAGVQWARPGTGEIAKLLETSSFKPGPPAYTTLIKACGRAGHWEKALELYEYMKSHGVVANSITFSALINACGKCRQWEKALELFTQMRENDVEANIFTYSALISACAKGKQWDRATKVFDEMQEAGVAPDGITYSAMISACEKGRQWGRALELFREMESAGYEANVITFNSLLCACDRAVQAQRAFELYEKMKRAHVAPDRNTYAALLSLCEKVKDSDQALALLARAKETEVPFDATLYNSAIGATSKKWAKALEVLHEMRNAGLEPSVPAFTALISGLEKAGEWEQALGMFDSMLAAGKLPSALTYSVALSACEKGRQRAKAIELFDSLLKAGLPADAASYGLVVTACEATHNWKKALQVLEVCHTAGIVLGTHMYSSVLANIEGAKVVELFDGMLQAGAVPDGPSSEIVLAECEKMGHADRALQLLEQREASEERPPAKLYGSVISLCARKGKEADALAVFERVKTNVVFDAKLYNAVLALLLRTPAHWEKCLKLYEVLQSVGVKCDKSMAASFMEACEKGQAWSTAKLYYEELSQCGLEVDDAVYQKALSELGQSTPKEVEESSQKLSKQLNFSAKEFVPGQWGGA</sequence>
<feature type="repeat" description="PPR" evidence="3">
    <location>
        <begin position="109"/>
        <end position="143"/>
    </location>
</feature>
<dbReference type="Pfam" id="PF13041">
    <property type="entry name" value="PPR_2"/>
    <property type="match status" value="1"/>
</dbReference>
<protein>
    <recommendedName>
        <fullName evidence="5">PROP1-like PPR domain-containing protein</fullName>
    </recommendedName>
</protein>
<evidence type="ECO:0000256" key="1">
    <source>
        <dbReference type="ARBA" id="ARBA00007626"/>
    </source>
</evidence>